<gene>
    <name evidence="7" type="ORF">DEQ80_01020</name>
</gene>
<keyword evidence="2 5" id="KW-0812">Transmembrane</keyword>
<evidence type="ECO:0000256" key="3">
    <source>
        <dbReference type="ARBA" id="ARBA00022989"/>
    </source>
</evidence>
<feature type="transmembrane region" description="Helical" evidence="5">
    <location>
        <begin position="390"/>
        <end position="416"/>
    </location>
</feature>
<feature type="domain" description="O-antigen ligase-related" evidence="6">
    <location>
        <begin position="267"/>
        <end position="402"/>
    </location>
</feature>
<dbReference type="EMBL" id="DPBP01000004">
    <property type="protein sequence ID" value="HCE16417.1"/>
    <property type="molecule type" value="Genomic_DNA"/>
</dbReference>
<feature type="transmembrane region" description="Helical" evidence="5">
    <location>
        <begin position="37"/>
        <end position="55"/>
    </location>
</feature>
<evidence type="ECO:0000256" key="1">
    <source>
        <dbReference type="ARBA" id="ARBA00004141"/>
    </source>
</evidence>
<feature type="transmembrane region" description="Helical" evidence="5">
    <location>
        <begin position="158"/>
        <end position="178"/>
    </location>
</feature>
<reference evidence="7 8" key="1">
    <citation type="journal article" date="2018" name="Nat. Biotechnol.">
        <title>A standardized bacterial taxonomy based on genome phylogeny substantially revises the tree of life.</title>
        <authorList>
            <person name="Parks D.H."/>
            <person name="Chuvochina M."/>
            <person name="Waite D.W."/>
            <person name="Rinke C."/>
            <person name="Skarshewski A."/>
            <person name="Chaumeil P.A."/>
            <person name="Hugenholtz P."/>
        </authorList>
    </citation>
    <scope>NUCLEOTIDE SEQUENCE [LARGE SCALE GENOMIC DNA]</scope>
    <source>
        <strain evidence="7">UBA8781</strain>
    </source>
</reference>
<feature type="transmembrane region" description="Helical" evidence="5">
    <location>
        <begin position="306"/>
        <end position="328"/>
    </location>
</feature>
<feature type="transmembrane region" description="Helical" evidence="5">
    <location>
        <begin position="7"/>
        <end position="31"/>
    </location>
</feature>
<feature type="transmembrane region" description="Helical" evidence="5">
    <location>
        <begin position="67"/>
        <end position="87"/>
    </location>
</feature>
<dbReference type="InterPro" id="IPR007016">
    <property type="entry name" value="O-antigen_ligase-rel_domated"/>
</dbReference>
<comment type="subcellular location">
    <subcellularLocation>
        <location evidence="1">Membrane</location>
        <topology evidence="1">Multi-pass membrane protein</topology>
    </subcellularLocation>
</comment>
<dbReference type="GO" id="GO:0016020">
    <property type="term" value="C:membrane"/>
    <property type="evidence" value="ECO:0007669"/>
    <property type="project" value="UniProtKB-SubCell"/>
</dbReference>
<dbReference type="Proteomes" id="UP000264141">
    <property type="component" value="Unassembled WGS sequence"/>
</dbReference>
<dbReference type="AlphaFoldDB" id="A0A3D1JDT7"/>
<keyword evidence="3 5" id="KW-1133">Transmembrane helix</keyword>
<sequence>MRLIKKIDILIIFLTIILSTLSGLVVSWLSLVLTPNQLYLLPLCVYSIIPITIAYSKIYRIFSQARWWHVIWILYFISGLSFSARSTESILRSPLDLSVSYRVVLIGIVVGALFWWNIKNKNYKKSLLLFSNPIGWVTTYALVCTLSTIWSVYPAWTLYRSIEYFTGIVLIVSIINVAQSLKNIKSFFDWTWAIYFLVLVLIWVGVVVWPDRALIYNLGSVGIQIQGVVPVISTNSVGEFGAIIGVVSFTRLLLFTKGKSRFFYIIVFIIALVTLIFSQSRSPLLGFLLGLVLVLLISKKIGLFTFLGLTILILISFTSLGSLFYTFFMRNQSLELFSKLSGRTDYWEFALPYILNRPLNGYGAYAGGRFVVAVEFSDTLSSTHGTWPEVLMGTGIFGLLPLIMAVLVVWLILITCKTPKYDLLGEQIRLESIGVLAVMSVRSIFTVSFIWHPATLWLLVVGASAFLYRYRH</sequence>
<feature type="transmembrane region" description="Helical" evidence="5">
    <location>
        <begin position="451"/>
        <end position="470"/>
    </location>
</feature>
<evidence type="ECO:0000313" key="7">
    <source>
        <dbReference type="EMBL" id="HCE16417.1"/>
    </source>
</evidence>
<feature type="transmembrane region" description="Helical" evidence="5">
    <location>
        <begin position="128"/>
        <end position="152"/>
    </location>
</feature>
<evidence type="ECO:0000313" key="8">
    <source>
        <dbReference type="Proteomes" id="UP000264141"/>
    </source>
</evidence>
<evidence type="ECO:0000256" key="5">
    <source>
        <dbReference type="SAM" id="Phobius"/>
    </source>
</evidence>
<keyword evidence="4 5" id="KW-0472">Membrane</keyword>
<comment type="caution">
    <text evidence="7">The sequence shown here is derived from an EMBL/GenBank/DDBJ whole genome shotgun (WGS) entry which is preliminary data.</text>
</comment>
<evidence type="ECO:0000256" key="4">
    <source>
        <dbReference type="ARBA" id="ARBA00023136"/>
    </source>
</evidence>
<dbReference type="Pfam" id="PF04932">
    <property type="entry name" value="Wzy_C"/>
    <property type="match status" value="1"/>
</dbReference>
<feature type="transmembrane region" description="Helical" evidence="5">
    <location>
        <begin position="229"/>
        <end position="254"/>
    </location>
</feature>
<feature type="transmembrane region" description="Helical" evidence="5">
    <location>
        <begin position="261"/>
        <end position="277"/>
    </location>
</feature>
<organism evidence="7 8">
    <name type="scientific">Anaerolinea thermolimosa</name>
    <dbReference type="NCBI Taxonomy" id="229919"/>
    <lineage>
        <taxon>Bacteria</taxon>
        <taxon>Bacillati</taxon>
        <taxon>Chloroflexota</taxon>
        <taxon>Anaerolineae</taxon>
        <taxon>Anaerolineales</taxon>
        <taxon>Anaerolineaceae</taxon>
        <taxon>Anaerolinea</taxon>
    </lineage>
</organism>
<dbReference type="PANTHER" id="PTHR37422">
    <property type="entry name" value="TEICHURONIC ACID BIOSYNTHESIS PROTEIN TUAE"/>
    <property type="match status" value="1"/>
</dbReference>
<feature type="transmembrane region" description="Helical" evidence="5">
    <location>
        <begin position="190"/>
        <end position="209"/>
    </location>
</feature>
<dbReference type="InterPro" id="IPR051533">
    <property type="entry name" value="WaaL-like"/>
</dbReference>
<evidence type="ECO:0000256" key="2">
    <source>
        <dbReference type="ARBA" id="ARBA00022692"/>
    </source>
</evidence>
<accession>A0A3D1JDT7</accession>
<proteinExistence type="predicted"/>
<dbReference type="PANTHER" id="PTHR37422:SF13">
    <property type="entry name" value="LIPOPOLYSACCHARIDE BIOSYNTHESIS PROTEIN PA4999-RELATED"/>
    <property type="match status" value="1"/>
</dbReference>
<evidence type="ECO:0000259" key="6">
    <source>
        <dbReference type="Pfam" id="PF04932"/>
    </source>
</evidence>
<feature type="transmembrane region" description="Helical" evidence="5">
    <location>
        <begin position="99"/>
        <end position="116"/>
    </location>
</feature>
<protein>
    <recommendedName>
        <fullName evidence="6">O-antigen ligase-related domain-containing protein</fullName>
    </recommendedName>
</protein>
<name>A0A3D1JDT7_9CHLR</name>